<name>A0A7H8TA77_STRCX</name>
<gene>
    <name evidence="1" type="ORF">HUT05_25385</name>
</gene>
<sequence length="108" mass="12052">MYEIRILCDHADVPRIAQAVLGSVDATSVRRIPVADGTRSNLLITAEHRSNHADCPVCDGNGMTLWFLPDGTEQRRPCTGIDSEDLLATGLLPHAPRREPWHRRTVRD</sequence>
<dbReference type="AlphaFoldDB" id="A0A7H8TA77"/>
<evidence type="ECO:0000313" key="1">
    <source>
        <dbReference type="EMBL" id="QKZ20389.1"/>
    </source>
</evidence>
<dbReference type="EMBL" id="CP056041">
    <property type="protein sequence ID" value="QKZ20389.1"/>
    <property type="molecule type" value="Genomic_DNA"/>
</dbReference>
<dbReference type="Proteomes" id="UP000509418">
    <property type="component" value="Chromosome"/>
</dbReference>
<reference evidence="1 2" key="1">
    <citation type="submission" date="2020-06" db="EMBL/GenBank/DDBJ databases">
        <title>Genome mining for natural products.</title>
        <authorList>
            <person name="Zhang B."/>
            <person name="Shi J."/>
            <person name="Ge H."/>
        </authorList>
    </citation>
    <scope>NUCLEOTIDE SEQUENCE [LARGE SCALE GENOMIC DNA]</scope>
    <source>
        <strain evidence="1 2">NA02069</strain>
    </source>
</reference>
<organism evidence="1 2">
    <name type="scientific">Streptomyces chartreusis</name>
    <dbReference type="NCBI Taxonomy" id="1969"/>
    <lineage>
        <taxon>Bacteria</taxon>
        <taxon>Bacillati</taxon>
        <taxon>Actinomycetota</taxon>
        <taxon>Actinomycetes</taxon>
        <taxon>Kitasatosporales</taxon>
        <taxon>Streptomycetaceae</taxon>
        <taxon>Streptomyces</taxon>
    </lineage>
</organism>
<protein>
    <submittedName>
        <fullName evidence="1">Uncharacterized protein</fullName>
    </submittedName>
</protein>
<dbReference type="RefSeq" id="WP_176576449.1">
    <property type="nucleotide sequence ID" value="NZ_CBDRGH010000029.1"/>
</dbReference>
<accession>A0A7H8TA77</accession>
<proteinExistence type="predicted"/>
<evidence type="ECO:0000313" key="2">
    <source>
        <dbReference type="Proteomes" id="UP000509418"/>
    </source>
</evidence>
<keyword evidence="2" id="KW-1185">Reference proteome</keyword>